<proteinExistence type="predicted"/>
<evidence type="ECO:0000313" key="1">
    <source>
        <dbReference type="EMBL" id="SEA91146.1"/>
    </source>
</evidence>
<dbReference type="OrthoDB" id="9792592at2"/>
<dbReference type="EMBL" id="FNRI01000009">
    <property type="protein sequence ID" value="SEA91146.1"/>
    <property type="molecule type" value="Genomic_DNA"/>
</dbReference>
<sequence length="288" mass="33405">MPTPEQFHELTAKLKILVEKDKEQRILAEASLVNSQLDALAKIKALYPHEVDKNYNRYVAPFLDRYAFLKRPSCLAIIKKHAYEPAHTLYLAHLFESNKAILSALIKSAECLSGKDELLQHIQASETYQVKAEEQIKDCGKITGRIPDLTITDERNRWVLIIENKIESRFSDGRIGKNQIDDYRIYAERTFPAYDRYYLTVSYSDCNRKDALDNQWGYCDYCSVFNAIIQCEPLDRIAEDYLSALMQLLCNGPHKRIQKPDTEQIPRQLVSIYQFYTNVITQLKNIAL</sequence>
<evidence type="ECO:0000313" key="2">
    <source>
        <dbReference type="Proteomes" id="UP000183253"/>
    </source>
</evidence>
<dbReference type="STRING" id="1033731.SAMN05444145_10910"/>
<dbReference type="AlphaFoldDB" id="A0A1H4F1J1"/>
<dbReference type="Pfam" id="PF14281">
    <property type="entry name" value="PDDEXK_4"/>
    <property type="match status" value="1"/>
</dbReference>
<dbReference type="RefSeq" id="WP_010265934.1">
    <property type="nucleotide sequence ID" value="NZ_CAEG01000017.1"/>
</dbReference>
<accession>A0A1H4F1J1</accession>
<dbReference type="Proteomes" id="UP000183253">
    <property type="component" value="Unassembled WGS sequence"/>
</dbReference>
<reference evidence="1 2" key="1">
    <citation type="submission" date="2016-10" db="EMBL/GenBank/DDBJ databases">
        <authorList>
            <person name="de Groot N.N."/>
        </authorList>
    </citation>
    <scope>NUCLEOTIDE SEQUENCE [LARGE SCALE GENOMIC DNA]</scope>
    <source>
        <strain evidence="1 2">DSM 25383</strain>
    </source>
</reference>
<protein>
    <submittedName>
        <fullName evidence="1">PD-(D/E)XK nuclease superfamily protein</fullName>
    </submittedName>
</protein>
<name>A0A1H4F1J1_9BACT</name>
<dbReference type="InterPro" id="IPR029470">
    <property type="entry name" value="PDDEXK_4"/>
</dbReference>
<keyword evidence="2" id="KW-1185">Reference proteome</keyword>
<organism evidence="1 2">
    <name type="scientific">Alistipes timonensis JC136</name>
    <dbReference type="NCBI Taxonomy" id="1033731"/>
    <lineage>
        <taxon>Bacteria</taxon>
        <taxon>Pseudomonadati</taxon>
        <taxon>Bacteroidota</taxon>
        <taxon>Bacteroidia</taxon>
        <taxon>Bacteroidales</taxon>
        <taxon>Rikenellaceae</taxon>
        <taxon>Alistipes</taxon>
    </lineage>
</organism>
<gene>
    <name evidence="1" type="ORF">SAMN05444145_10910</name>
</gene>